<evidence type="ECO:0000313" key="1">
    <source>
        <dbReference type="EMBL" id="CAJ0931220.1"/>
    </source>
</evidence>
<dbReference type="Proteomes" id="UP001176940">
    <property type="component" value="Unassembled WGS sequence"/>
</dbReference>
<sequence length="129" mass="14895">MMRKIFAVQNPCRAPAPAYIPVQSVRALQPISHGIRCYQSSTSSPTKETVLQYLLTHSPSVQALMKWSFSYKFWRLKQKNQRFYLTESLYGKNAAAAYYTLEQSGGVRYGRRKLHGTGEELFYYGEQLK</sequence>
<reference evidence="1" key="1">
    <citation type="submission" date="2023-07" db="EMBL/GenBank/DDBJ databases">
        <authorList>
            <person name="Stuckert A."/>
        </authorList>
    </citation>
    <scope>NUCLEOTIDE SEQUENCE</scope>
</reference>
<accession>A0ABN9L222</accession>
<organism evidence="1 2">
    <name type="scientific">Ranitomeya imitator</name>
    <name type="common">mimic poison frog</name>
    <dbReference type="NCBI Taxonomy" id="111125"/>
    <lineage>
        <taxon>Eukaryota</taxon>
        <taxon>Metazoa</taxon>
        <taxon>Chordata</taxon>
        <taxon>Craniata</taxon>
        <taxon>Vertebrata</taxon>
        <taxon>Euteleostomi</taxon>
        <taxon>Amphibia</taxon>
        <taxon>Batrachia</taxon>
        <taxon>Anura</taxon>
        <taxon>Neobatrachia</taxon>
        <taxon>Hyloidea</taxon>
        <taxon>Dendrobatidae</taxon>
        <taxon>Dendrobatinae</taxon>
        <taxon>Ranitomeya</taxon>
    </lineage>
</organism>
<gene>
    <name evidence="1" type="ORF">RIMI_LOCUS4637658</name>
</gene>
<keyword evidence="2" id="KW-1185">Reference proteome</keyword>
<proteinExistence type="predicted"/>
<protein>
    <submittedName>
        <fullName evidence="1">Uncharacterized protein</fullName>
    </submittedName>
</protein>
<comment type="caution">
    <text evidence="1">The sequence shown here is derived from an EMBL/GenBank/DDBJ whole genome shotgun (WGS) entry which is preliminary data.</text>
</comment>
<evidence type="ECO:0000313" key="2">
    <source>
        <dbReference type="Proteomes" id="UP001176940"/>
    </source>
</evidence>
<dbReference type="EMBL" id="CAUEEQ010007555">
    <property type="protein sequence ID" value="CAJ0931220.1"/>
    <property type="molecule type" value="Genomic_DNA"/>
</dbReference>
<name>A0ABN9L222_9NEOB</name>